<name>A0A267GYM7_9PLAT</name>
<evidence type="ECO:0000256" key="5">
    <source>
        <dbReference type="ARBA" id="ARBA00023136"/>
    </source>
</evidence>
<evidence type="ECO:0000313" key="9">
    <source>
        <dbReference type="EMBL" id="PAA91128.1"/>
    </source>
</evidence>
<evidence type="ECO:0000259" key="8">
    <source>
        <dbReference type="Pfam" id="PF04547"/>
    </source>
</evidence>
<dbReference type="Pfam" id="PF04547">
    <property type="entry name" value="Anoctamin"/>
    <property type="match status" value="1"/>
</dbReference>
<feature type="non-terminal residue" evidence="9">
    <location>
        <position position="1"/>
    </location>
</feature>
<dbReference type="STRING" id="282301.A0A267GYM7"/>
<evidence type="ECO:0000256" key="3">
    <source>
        <dbReference type="ARBA" id="ARBA00022692"/>
    </source>
</evidence>
<feature type="transmembrane region" description="Helical" evidence="6">
    <location>
        <begin position="197"/>
        <end position="216"/>
    </location>
</feature>
<accession>A0A267GYM7</accession>
<evidence type="ECO:0000256" key="7">
    <source>
        <dbReference type="SAM" id="MobiDB-lite"/>
    </source>
</evidence>
<comment type="similarity">
    <text evidence="2 6">Belongs to the anoctamin family.</text>
</comment>
<evidence type="ECO:0000256" key="2">
    <source>
        <dbReference type="ARBA" id="ARBA00009671"/>
    </source>
</evidence>
<dbReference type="PANTHER" id="PTHR12308:SF73">
    <property type="entry name" value="ANOCTAMIN"/>
    <property type="match status" value="1"/>
</dbReference>
<reference evidence="9 10" key="1">
    <citation type="submission" date="2017-06" db="EMBL/GenBank/DDBJ databases">
        <title>A platform for efficient transgenesis in Macrostomum lignano, a flatworm model organism for stem cell research.</title>
        <authorList>
            <person name="Berezikov E."/>
        </authorList>
    </citation>
    <scope>NUCLEOTIDE SEQUENCE [LARGE SCALE GENOMIC DNA]</scope>
    <source>
        <strain evidence="9">DV1</strain>
        <tissue evidence="9">Whole organism</tissue>
    </source>
</reference>
<gene>
    <name evidence="9" type="ORF">BOX15_Mlig015940g1</name>
</gene>
<dbReference type="PANTHER" id="PTHR12308">
    <property type="entry name" value="ANOCTAMIN"/>
    <property type="match status" value="1"/>
</dbReference>
<sequence>LQAASYMPDYYLHLRRHRRGSHLVLDAWRRQLRDRFELEEAGGGGILLLTLLDEADESSTAPLTGHERAAACARALAQCRADGPLADAFGGSGGSGSGGTSWLDADPSLMRFCKRKGFLRSHGPLHRPSEARSLWRRLLMSARPPVEELRAYFGEPVALYFEWMHCYSCWLGPPAVFGLLLWLASLRSGVSVDNNPYLSLYAVGLSVWGFTFLKLWHRRETELAHAWGTLGLVRLASKLRPEFWGHKRISPVTGELEIHYPRWRRRLKQTCSGIATVAMLLVALAYTVCSLNLQGMVEPVHRFNYTNPFHIAVLAAQAGPGRVFDRTCAWRATLAAVLHSAGVFVLNRLLFRRVAEALTKWENHPTVAEHESALVLKRYCLEAFDYYAAPLYLAFYELDVLALRSALFTLFVADCLRRLATELVLPYCLLLAQDRARRLRDAAAKKADADQQPPQQQQQQPALQEGDAVDSIQDARADNCVTDKTLLAEVSSDKYEQFDDYLEMCIQHGYILLFASSFPLASLLAIVTNAVETRSDAYKLCFVTRRPVAPAGGARQSAAWQSVLAAQTCLAALTNAVIICVSSEQLAAWLPALYDSVIADAAPEAIIAAGMGRYVVAAAFIIEHLILLAGALIYLSISDVPASVRVALDRRLFLAETAAAAAGDAGVKKTN</sequence>
<dbReference type="InterPro" id="IPR007632">
    <property type="entry name" value="Anoctamin"/>
</dbReference>
<feature type="transmembrane region" description="Helical" evidence="6">
    <location>
        <begin position="510"/>
        <end position="531"/>
    </location>
</feature>
<protein>
    <recommendedName>
        <fullName evidence="6">Anoctamin</fullName>
    </recommendedName>
</protein>
<comment type="caution">
    <text evidence="6">Lacks conserved residue(s) required for the propagation of feature annotation.</text>
</comment>
<evidence type="ECO:0000256" key="6">
    <source>
        <dbReference type="RuleBase" id="RU280814"/>
    </source>
</evidence>
<feature type="compositionally biased region" description="Low complexity" evidence="7">
    <location>
        <begin position="450"/>
        <end position="464"/>
    </location>
</feature>
<organism evidence="9 10">
    <name type="scientific">Macrostomum lignano</name>
    <dbReference type="NCBI Taxonomy" id="282301"/>
    <lineage>
        <taxon>Eukaryota</taxon>
        <taxon>Metazoa</taxon>
        <taxon>Spiralia</taxon>
        <taxon>Lophotrochozoa</taxon>
        <taxon>Platyhelminthes</taxon>
        <taxon>Rhabditophora</taxon>
        <taxon>Macrostomorpha</taxon>
        <taxon>Macrostomida</taxon>
        <taxon>Macrostomidae</taxon>
        <taxon>Macrostomum</taxon>
    </lineage>
</organism>
<feature type="region of interest" description="Disordered" evidence="7">
    <location>
        <begin position="443"/>
        <end position="465"/>
    </location>
</feature>
<keyword evidence="10" id="KW-1185">Reference proteome</keyword>
<proteinExistence type="inferred from homology"/>
<dbReference type="GO" id="GO:0005254">
    <property type="term" value="F:chloride channel activity"/>
    <property type="evidence" value="ECO:0007669"/>
    <property type="project" value="TreeGrafter"/>
</dbReference>
<evidence type="ECO:0000256" key="1">
    <source>
        <dbReference type="ARBA" id="ARBA00004141"/>
    </source>
</evidence>
<keyword evidence="3 6" id="KW-0812">Transmembrane</keyword>
<evidence type="ECO:0000256" key="4">
    <source>
        <dbReference type="ARBA" id="ARBA00022989"/>
    </source>
</evidence>
<feature type="transmembrane region" description="Helical" evidence="6">
    <location>
        <begin position="167"/>
        <end position="185"/>
    </location>
</feature>
<dbReference type="GO" id="GO:0016020">
    <property type="term" value="C:membrane"/>
    <property type="evidence" value="ECO:0007669"/>
    <property type="project" value="UniProtKB-SubCell"/>
</dbReference>
<dbReference type="AlphaFoldDB" id="A0A267GYM7"/>
<feature type="transmembrane region" description="Helical" evidence="6">
    <location>
        <begin position="329"/>
        <end position="351"/>
    </location>
</feature>
<feature type="transmembrane region" description="Helical" evidence="6">
    <location>
        <begin position="271"/>
        <end position="293"/>
    </location>
</feature>
<keyword evidence="5 6" id="KW-0472">Membrane</keyword>
<dbReference type="EMBL" id="NIVC01000094">
    <property type="protein sequence ID" value="PAA91128.1"/>
    <property type="molecule type" value="Genomic_DNA"/>
</dbReference>
<keyword evidence="4 6" id="KW-1133">Transmembrane helix</keyword>
<feature type="transmembrane region" description="Helical" evidence="6">
    <location>
        <begin position="614"/>
        <end position="635"/>
    </location>
</feature>
<feature type="domain" description="Anoctamin transmembrane" evidence="8">
    <location>
        <begin position="150"/>
        <end position="650"/>
    </location>
</feature>
<dbReference type="OrthoDB" id="296386at2759"/>
<comment type="subcellular location">
    <subcellularLocation>
        <location evidence="1 6">Membrane</location>
        <topology evidence="1 6">Multi-pass membrane protein</topology>
    </subcellularLocation>
</comment>
<dbReference type="Proteomes" id="UP000215902">
    <property type="component" value="Unassembled WGS sequence"/>
</dbReference>
<evidence type="ECO:0000313" key="10">
    <source>
        <dbReference type="Proteomes" id="UP000215902"/>
    </source>
</evidence>
<dbReference type="InterPro" id="IPR049452">
    <property type="entry name" value="Anoctamin_TM"/>
</dbReference>
<comment type="caution">
    <text evidence="9">The sequence shown here is derived from an EMBL/GenBank/DDBJ whole genome shotgun (WGS) entry which is preliminary data.</text>
</comment>